<comment type="caution">
    <text evidence="2">The sequence shown here is derived from an EMBL/GenBank/DDBJ whole genome shotgun (WGS) entry which is preliminary data.</text>
</comment>
<dbReference type="AlphaFoldDB" id="F7VGP6"/>
<evidence type="ECO:0000256" key="1">
    <source>
        <dbReference type="SAM" id="MobiDB-lite"/>
    </source>
</evidence>
<dbReference type="EMBL" id="BABS01000099">
    <property type="protein sequence ID" value="GAA09541.1"/>
    <property type="molecule type" value="Genomic_DNA"/>
</dbReference>
<sequence>MANCNWDAVPGEDERGWDGSASSGGGDGSAMVPALLLPDSQPQARGHSGWNRHDLAPV</sequence>
<protein>
    <submittedName>
        <fullName evidence="2">Uncharacterized protein</fullName>
    </submittedName>
</protein>
<name>F7VGP6_9PROT</name>
<proteinExistence type="predicted"/>
<reference evidence="2 3" key="1">
    <citation type="journal article" date="2011" name="Biochem. Biophys. Res. Commun.">
        <title>Increased number of Arginine-based salt bridges contributes to the thermotolerance of thermotolerant acetic acid bacteria, Acetobacter tropicalis SKU1100.</title>
        <authorList>
            <person name="Matsutani M."/>
            <person name="Hirakawa H."/>
            <person name="Nishikura M."/>
            <person name="Soemphol W."/>
            <person name="Ali I.A.I."/>
            <person name="Yakushi T."/>
            <person name="Matsushita K."/>
        </authorList>
    </citation>
    <scope>NUCLEOTIDE SEQUENCE [LARGE SCALE GENOMIC DNA]</scope>
    <source>
        <strain evidence="2 3">NBRC 101654</strain>
    </source>
</reference>
<organism evidence="2 3">
    <name type="scientific">Acetobacter tropicalis NBRC 101654</name>
    <dbReference type="NCBI Taxonomy" id="749388"/>
    <lineage>
        <taxon>Bacteria</taxon>
        <taxon>Pseudomonadati</taxon>
        <taxon>Pseudomonadota</taxon>
        <taxon>Alphaproteobacteria</taxon>
        <taxon>Acetobacterales</taxon>
        <taxon>Acetobacteraceae</taxon>
        <taxon>Acetobacter</taxon>
    </lineage>
</organism>
<feature type="region of interest" description="Disordered" evidence="1">
    <location>
        <begin position="1"/>
        <end position="58"/>
    </location>
</feature>
<dbReference type="Proteomes" id="UP000004319">
    <property type="component" value="Unassembled WGS sequence"/>
</dbReference>
<evidence type="ECO:0000313" key="3">
    <source>
        <dbReference type="Proteomes" id="UP000004319"/>
    </source>
</evidence>
<accession>F7VGP6</accession>
<gene>
    <name evidence="2" type="ORF">ATPR_2545</name>
</gene>
<evidence type="ECO:0000313" key="2">
    <source>
        <dbReference type="EMBL" id="GAA09541.1"/>
    </source>
</evidence>